<accession>X1CLB9</accession>
<feature type="domain" description="Choice-of-anchor I" evidence="1">
    <location>
        <begin position="17"/>
        <end position="212"/>
    </location>
</feature>
<protein>
    <recommendedName>
        <fullName evidence="1">Choice-of-anchor I domain-containing protein</fullName>
    </recommendedName>
</protein>
<dbReference type="Pfam" id="PF22494">
    <property type="entry name" value="choice_anch_I"/>
    <property type="match status" value="1"/>
</dbReference>
<dbReference type="EMBL" id="BART01019345">
    <property type="protein sequence ID" value="GAG85001.1"/>
    <property type="molecule type" value="Genomic_DNA"/>
</dbReference>
<dbReference type="InterPro" id="IPR052956">
    <property type="entry name" value="Mesenchyme-surface_protein"/>
</dbReference>
<feature type="non-terminal residue" evidence="2">
    <location>
        <position position="1"/>
    </location>
</feature>
<evidence type="ECO:0000259" key="1">
    <source>
        <dbReference type="Pfam" id="PF22494"/>
    </source>
</evidence>
<reference evidence="2" key="1">
    <citation type="journal article" date="2014" name="Front. Microbiol.">
        <title>High frequency of phylogenetically diverse reductive dehalogenase-homologous genes in deep subseafloor sedimentary metagenomes.</title>
        <authorList>
            <person name="Kawai M."/>
            <person name="Futagami T."/>
            <person name="Toyoda A."/>
            <person name="Takaki Y."/>
            <person name="Nishi S."/>
            <person name="Hori S."/>
            <person name="Arai W."/>
            <person name="Tsubouchi T."/>
            <person name="Morono Y."/>
            <person name="Uchiyama I."/>
            <person name="Ito T."/>
            <person name="Fujiyama A."/>
            <person name="Inagaki F."/>
            <person name="Takami H."/>
        </authorList>
    </citation>
    <scope>NUCLEOTIDE SEQUENCE</scope>
    <source>
        <strain evidence="2">Expedition CK06-06</strain>
    </source>
</reference>
<dbReference type="AlphaFoldDB" id="X1CLB9"/>
<dbReference type="InterPro" id="IPR055188">
    <property type="entry name" value="Choice_anch_I"/>
</dbReference>
<organism evidence="2">
    <name type="scientific">marine sediment metagenome</name>
    <dbReference type="NCBI Taxonomy" id="412755"/>
    <lineage>
        <taxon>unclassified sequences</taxon>
        <taxon>metagenomes</taxon>
        <taxon>ecological metagenomes</taxon>
    </lineage>
</organism>
<gene>
    <name evidence="2" type="ORF">S01H4_36232</name>
</gene>
<name>X1CLB9_9ZZZZ</name>
<proteinExistence type="predicted"/>
<sequence>EGDIRKLPGGIGAALVSELSLDATASPDAVSLQHPSELGALQVATDIGDANADGLFERLYAFGARSVSIWSSDARLLWDSGDILEQATLAELPAVFNSEFSSATYDTRSDNRGPEPEGVAVGIIDGVRYAFVGLERTSAIVVFNLEKPTDPKLVTVYHGSRYPGDLVGMHGPAPSKDQAPEGILFIPADESASGKPLVIACFEVSGTTRVLEVR</sequence>
<dbReference type="PANTHER" id="PTHR46928:SF1">
    <property type="entry name" value="MESENCHYME-SPECIFIC CELL SURFACE GLYCOPROTEIN"/>
    <property type="match status" value="1"/>
</dbReference>
<dbReference type="PANTHER" id="PTHR46928">
    <property type="entry name" value="MESENCHYME-SPECIFIC CELL SURFACE GLYCOPROTEIN"/>
    <property type="match status" value="1"/>
</dbReference>
<comment type="caution">
    <text evidence="2">The sequence shown here is derived from an EMBL/GenBank/DDBJ whole genome shotgun (WGS) entry which is preliminary data.</text>
</comment>
<evidence type="ECO:0000313" key="2">
    <source>
        <dbReference type="EMBL" id="GAG85001.1"/>
    </source>
</evidence>